<accession>A0A8D9ANJ1</accession>
<feature type="compositionally biased region" description="Basic and acidic residues" evidence="1">
    <location>
        <begin position="160"/>
        <end position="184"/>
    </location>
</feature>
<dbReference type="InterPro" id="IPR001214">
    <property type="entry name" value="SET_dom"/>
</dbReference>
<keyword evidence="2" id="KW-0732">Signal</keyword>
<feature type="region of interest" description="Disordered" evidence="1">
    <location>
        <begin position="477"/>
        <end position="500"/>
    </location>
</feature>
<dbReference type="AlphaFoldDB" id="A0A8D9ANJ1"/>
<keyword evidence="4" id="KW-0808">Transferase</keyword>
<evidence type="ECO:0000259" key="3">
    <source>
        <dbReference type="PROSITE" id="PS50280"/>
    </source>
</evidence>
<dbReference type="SMART" id="SM00317">
    <property type="entry name" value="SET"/>
    <property type="match status" value="1"/>
</dbReference>
<dbReference type="GO" id="GO:0032259">
    <property type="term" value="P:methylation"/>
    <property type="evidence" value="ECO:0007669"/>
    <property type="project" value="UniProtKB-KW"/>
</dbReference>
<feature type="chain" id="PRO_5034316755" evidence="2">
    <location>
        <begin position="23"/>
        <end position="531"/>
    </location>
</feature>
<evidence type="ECO:0000256" key="2">
    <source>
        <dbReference type="SAM" id="SignalP"/>
    </source>
</evidence>
<dbReference type="GO" id="GO:0008276">
    <property type="term" value="F:protein methyltransferase activity"/>
    <property type="evidence" value="ECO:0007669"/>
    <property type="project" value="UniProtKB-ARBA"/>
</dbReference>
<dbReference type="Pfam" id="PF21549">
    <property type="entry name" value="PRDM2_PR"/>
    <property type="match status" value="1"/>
</dbReference>
<dbReference type="InterPro" id="IPR046341">
    <property type="entry name" value="SET_dom_sf"/>
</dbReference>
<evidence type="ECO:0000313" key="4">
    <source>
        <dbReference type="EMBL" id="CAG6768489.1"/>
    </source>
</evidence>
<feature type="signal peptide" evidence="2">
    <location>
        <begin position="1"/>
        <end position="22"/>
    </location>
</feature>
<feature type="domain" description="SET" evidence="3">
    <location>
        <begin position="299"/>
        <end position="423"/>
    </location>
</feature>
<feature type="region of interest" description="Disordered" evidence="1">
    <location>
        <begin position="21"/>
        <end position="45"/>
    </location>
</feature>
<name>A0A8D9ANJ1_9HEMI</name>
<evidence type="ECO:0000256" key="1">
    <source>
        <dbReference type="SAM" id="MobiDB-lite"/>
    </source>
</evidence>
<reference evidence="4" key="1">
    <citation type="submission" date="2021-05" db="EMBL/GenBank/DDBJ databases">
        <authorList>
            <person name="Alioto T."/>
            <person name="Alioto T."/>
            <person name="Gomez Garrido J."/>
        </authorList>
    </citation>
    <scope>NUCLEOTIDE SEQUENCE</scope>
</reference>
<feature type="compositionally biased region" description="Acidic residues" evidence="1">
    <location>
        <begin position="24"/>
        <end position="45"/>
    </location>
</feature>
<feature type="compositionally biased region" description="Acidic residues" evidence="1">
    <location>
        <begin position="133"/>
        <end position="159"/>
    </location>
</feature>
<dbReference type="SUPFAM" id="SSF82199">
    <property type="entry name" value="SET domain"/>
    <property type="match status" value="1"/>
</dbReference>
<protein>
    <submittedName>
        <fullName evidence="4">Histone-lysine N-methyltransferase PRDM9</fullName>
    </submittedName>
</protein>
<feature type="region of interest" description="Disordered" evidence="1">
    <location>
        <begin position="127"/>
        <end position="184"/>
    </location>
</feature>
<dbReference type="GO" id="GO:0008757">
    <property type="term" value="F:S-adenosylmethionine-dependent methyltransferase activity"/>
    <property type="evidence" value="ECO:0007669"/>
    <property type="project" value="UniProtKB-ARBA"/>
</dbReference>
<dbReference type="PROSITE" id="PS50280">
    <property type="entry name" value="SET"/>
    <property type="match status" value="1"/>
</dbReference>
<organism evidence="4">
    <name type="scientific">Cacopsylla melanoneura</name>
    <dbReference type="NCBI Taxonomy" id="428564"/>
    <lineage>
        <taxon>Eukaryota</taxon>
        <taxon>Metazoa</taxon>
        <taxon>Ecdysozoa</taxon>
        <taxon>Arthropoda</taxon>
        <taxon>Hexapoda</taxon>
        <taxon>Insecta</taxon>
        <taxon>Pterygota</taxon>
        <taxon>Neoptera</taxon>
        <taxon>Paraneoptera</taxon>
        <taxon>Hemiptera</taxon>
        <taxon>Sternorrhyncha</taxon>
        <taxon>Psylloidea</taxon>
        <taxon>Psyllidae</taxon>
        <taxon>Psyllinae</taxon>
        <taxon>Cacopsylla</taxon>
    </lineage>
</organism>
<proteinExistence type="predicted"/>
<sequence>MSRFALLCLFLLVSDLPRRVSSVPEDEDNDEDEEEEEGSEYEEDYVTETNKPMPSYMKNFTHGIRFRTNTPPEGLEDNLTTIYVEPEFKRFCNECEDYWHENCHHYPHIYDDSRGNVIRTLSPKSAAELYRDSDDEYDDDEYEDDDEYGSEEEEDEEKEHEEKEGEAKEHKGEGEKGGEGEVIKLKKKPEILMKAEEVQAMRERLQKLDAEKGNNTKEHDINAIIRKAMAERKSGLNLTMAPGGVEPSTIDEITTTLEPETIVFSVEHGKTVTMFKDMMDDADAHLDFRINNAMATLPREFAVSQSGLPDLQLGVWSRVDLPKGVVFGPYRGRIDLSNSHEDSEDKEKPNEHVLTVLHPNTRAVLFQVDGRSNTLGNWCRYINAARHESEQNVELFFNPGQPFPFFRTIVDIPKYTELLADFGNDFRKGKYSSLVNVQFRLPLPKPLPKRQFMCSRCNLDQGSPIAIQRHRKLCNATRIKGGRPGGKKDRPKKKKHRTGDTVEEIVQMTTMDKEAYQKLKDRQKNVFYLNQ</sequence>
<dbReference type="Gene3D" id="2.170.270.10">
    <property type="entry name" value="SET domain"/>
    <property type="match status" value="1"/>
</dbReference>
<dbReference type="GO" id="GO:0008170">
    <property type="term" value="F:N-methyltransferase activity"/>
    <property type="evidence" value="ECO:0007669"/>
    <property type="project" value="UniProtKB-ARBA"/>
</dbReference>
<dbReference type="EMBL" id="HBUF01576457">
    <property type="protein sequence ID" value="CAG6768489.1"/>
    <property type="molecule type" value="Transcribed_RNA"/>
</dbReference>
<keyword evidence="4" id="KW-0489">Methyltransferase</keyword>